<evidence type="ECO:0000313" key="2">
    <source>
        <dbReference type="Proteomes" id="UP000007241"/>
    </source>
</evidence>
<gene>
    <name evidence="1" type="ORF">BATDEDRAFT_85377</name>
</gene>
<dbReference type="Gene3D" id="3.30.1470.10">
    <property type="entry name" value="Photosystem I PsaD, reaction center subunit II"/>
    <property type="match status" value="1"/>
</dbReference>
<dbReference type="OrthoDB" id="6344460at2759"/>
<keyword evidence="2" id="KW-1185">Reference proteome</keyword>
<dbReference type="HOGENOM" id="CLU_209322_0_0_1"/>
<reference evidence="1 2" key="1">
    <citation type="submission" date="2009-12" db="EMBL/GenBank/DDBJ databases">
        <title>The draft genome of Batrachochytrium dendrobatidis.</title>
        <authorList>
            <consortium name="US DOE Joint Genome Institute (JGI-PGF)"/>
            <person name="Kuo A."/>
            <person name="Salamov A."/>
            <person name="Schmutz J."/>
            <person name="Lucas S."/>
            <person name="Pitluck S."/>
            <person name="Rosenblum E."/>
            <person name="Stajich J."/>
            <person name="Eisen M."/>
            <person name="Grigoriev I.V."/>
        </authorList>
    </citation>
    <scope>NUCLEOTIDE SEQUENCE [LARGE SCALE GENOMIC DNA]</scope>
    <source>
        <strain evidence="2">JAM81 / FGSC 10211</strain>
    </source>
</reference>
<dbReference type="RefSeq" id="XP_006676369.1">
    <property type="nucleotide sequence ID" value="XM_006676306.1"/>
</dbReference>
<dbReference type="OMA" id="THLFWIA"/>
<organism evidence="1 2">
    <name type="scientific">Batrachochytrium dendrobatidis (strain JAM81 / FGSC 10211)</name>
    <name type="common">Frog chytrid fungus</name>
    <dbReference type="NCBI Taxonomy" id="684364"/>
    <lineage>
        <taxon>Eukaryota</taxon>
        <taxon>Fungi</taxon>
        <taxon>Fungi incertae sedis</taxon>
        <taxon>Chytridiomycota</taxon>
        <taxon>Chytridiomycota incertae sedis</taxon>
        <taxon>Chytridiomycetes</taxon>
        <taxon>Rhizophydiales</taxon>
        <taxon>Rhizophydiales incertae sedis</taxon>
        <taxon>Batrachochytrium</taxon>
    </lineage>
</organism>
<protein>
    <submittedName>
        <fullName evidence="1">Uncharacterized protein</fullName>
    </submittedName>
</protein>
<proteinExistence type="predicted"/>
<dbReference type="InParanoid" id="F4NS05"/>
<dbReference type="GeneID" id="18242042"/>
<dbReference type="Proteomes" id="UP000007241">
    <property type="component" value="Unassembled WGS sequence"/>
</dbReference>
<dbReference type="STRING" id="684364.F4NS05"/>
<dbReference type="PANTHER" id="PTHR21715">
    <property type="entry name" value="RH04127P"/>
    <property type="match status" value="1"/>
</dbReference>
<name>F4NS05_BATDJ</name>
<dbReference type="EMBL" id="GL882879">
    <property type="protein sequence ID" value="EGF84195.1"/>
    <property type="molecule type" value="Genomic_DNA"/>
</dbReference>
<evidence type="ECO:0000313" key="1">
    <source>
        <dbReference type="EMBL" id="EGF84195.1"/>
    </source>
</evidence>
<dbReference type="PANTHER" id="PTHR21715:SF0">
    <property type="entry name" value="RH04127P"/>
    <property type="match status" value="1"/>
</dbReference>
<dbReference type="AlphaFoldDB" id="F4NS05"/>
<accession>F4NS05</accession>
<dbReference type="InterPro" id="IPR053233">
    <property type="entry name" value="ABRA-related"/>
</dbReference>
<sequence>MASSVVLEEEYDENYEPTQEEVIEYAKFLGMDPVADKHLLWIARDSLKAPLPADWKPWCVG</sequence>